<accession>A0A2T5U229</accession>
<dbReference type="Proteomes" id="UP000244013">
    <property type="component" value="Unassembled WGS sequence"/>
</dbReference>
<protein>
    <recommendedName>
        <fullName evidence="4">Lipoprotein</fullName>
    </recommendedName>
</protein>
<name>A0A2T5U229_9SPHN</name>
<evidence type="ECO:0008006" key="4">
    <source>
        <dbReference type="Google" id="ProtNLM"/>
    </source>
</evidence>
<reference evidence="2 3" key="1">
    <citation type="submission" date="2018-04" db="EMBL/GenBank/DDBJ databases">
        <title>Genomic Encyclopedia of Type Strains, Phase III (KMG-III): the genomes of soil and plant-associated and newly described type strains.</title>
        <authorList>
            <person name="Whitman W."/>
        </authorList>
    </citation>
    <scope>NUCLEOTIDE SEQUENCE [LARGE SCALE GENOMIC DNA]</scope>
    <source>
        <strain evidence="2 3">MA-olki</strain>
    </source>
</reference>
<dbReference type="OrthoDB" id="7283598at2"/>
<dbReference type="GeneID" id="91006897"/>
<evidence type="ECO:0000313" key="3">
    <source>
        <dbReference type="Proteomes" id="UP000244013"/>
    </source>
</evidence>
<proteinExistence type="predicted"/>
<gene>
    <name evidence="2" type="ORF">C8J25_107269</name>
</gene>
<organism evidence="2 3">
    <name type="scientific">Sphingomonas faeni</name>
    <dbReference type="NCBI Taxonomy" id="185950"/>
    <lineage>
        <taxon>Bacteria</taxon>
        <taxon>Pseudomonadati</taxon>
        <taxon>Pseudomonadota</taxon>
        <taxon>Alphaproteobacteria</taxon>
        <taxon>Sphingomonadales</taxon>
        <taxon>Sphingomonadaceae</taxon>
        <taxon>Sphingomonas</taxon>
    </lineage>
</organism>
<evidence type="ECO:0000256" key="1">
    <source>
        <dbReference type="SAM" id="SignalP"/>
    </source>
</evidence>
<dbReference type="RefSeq" id="WP_107954996.1">
    <property type="nucleotide sequence ID" value="NZ_QAYE01000007.1"/>
</dbReference>
<evidence type="ECO:0000313" key="2">
    <source>
        <dbReference type="EMBL" id="PTW45584.1"/>
    </source>
</evidence>
<sequence length="97" mass="10903">MRKLLVLPFVFCLASCGFGGPSKSDARDIFKSRWNADIDVTDLRCEEGGKEEYSCFIAYKITWNKGEIPMLIKVDDAIFRKVDGNWETDAFSQLGGA</sequence>
<feature type="chain" id="PRO_5015456894" description="Lipoprotein" evidence="1">
    <location>
        <begin position="20"/>
        <end position="97"/>
    </location>
</feature>
<comment type="caution">
    <text evidence="2">The sequence shown here is derived from an EMBL/GenBank/DDBJ whole genome shotgun (WGS) entry which is preliminary data.</text>
</comment>
<feature type="signal peptide" evidence="1">
    <location>
        <begin position="1"/>
        <end position="19"/>
    </location>
</feature>
<dbReference type="EMBL" id="QAYE01000007">
    <property type="protein sequence ID" value="PTW45584.1"/>
    <property type="molecule type" value="Genomic_DNA"/>
</dbReference>
<keyword evidence="1" id="KW-0732">Signal</keyword>
<dbReference type="AlphaFoldDB" id="A0A2T5U229"/>